<keyword evidence="1" id="KW-0812">Transmembrane</keyword>
<keyword evidence="4" id="KW-1185">Reference proteome</keyword>
<evidence type="ECO:0000313" key="3">
    <source>
        <dbReference type="EMBL" id="VGO20423.1"/>
    </source>
</evidence>
<reference evidence="3 4" key="1">
    <citation type="submission" date="2019-04" db="EMBL/GenBank/DDBJ databases">
        <authorList>
            <person name="Van Vliet M D."/>
        </authorList>
    </citation>
    <scope>NUCLEOTIDE SEQUENCE [LARGE SCALE GENOMIC DNA]</scope>
    <source>
        <strain evidence="3 4">F21</strain>
    </source>
</reference>
<protein>
    <recommendedName>
        <fullName evidence="5">PEP-CTERM protein-sorting domain-containing protein</fullName>
    </recommendedName>
</protein>
<accession>A0A6C2UKL0</accession>
<gene>
    <name evidence="3" type="ORF">SCARR_02486</name>
</gene>
<proteinExistence type="predicted"/>
<evidence type="ECO:0000256" key="1">
    <source>
        <dbReference type="SAM" id="Phobius"/>
    </source>
</evidence>
<organism evidence="3 4">
    <name type="scientific">Pontiella sulfatireligans</name>
    <dbReference type="NCBI Taxonomy" id="2750658"/>
    <lineage>
        <taxon>Bacteria</taxon>
        <taxon>Pseudomonadati</taxon>
        <taxon>Kiritimatiellota</taxon>
        <taxon>Kiritimatiellia</taxon>
        <taxon>Kiritimatiellales</taxon>
        <taxon>Pontiellaceae</taxon>
        <taxon>Pontiella</taxon>
    </lineage>
</organism>
<evidence type="ECO:0008006" key="5">
    <source>
        <dbReference type="Google" id="ProtNLM"/>
    </source>
</evidence>
<dbReference type="RefSeq" id="WP_136061843.1">
    <property type="nucleotide sequence ID" value="NZ_CAAHFH010000001.1"/>
</dbReference>
<feature type="transmembrane region" description="Helical" evidence="1">
    <location>
        <begin position="230"/>
        <end position="246"/>
    </location>
</feature>
<dbReference type="NCBIfam" id="TIGR02595">
    <property type="entry name" value="PEP_CTERM"/>
    <property type="match status" value="1"/>
</dbReference>
<dbReference type="Proteomes" id="UP000346198">
    <property type="component" value="Unassembled WGS sequence"/>
</dbReference>
<keyword evidence="1" id="KW-0472">Membrane</keyword>
<feature type="signal peptide" evidence="2">
    <location>
        <begin position="1"/>
        <end position="19"/>
    </location>
</feature>
<dbReference type="InterPro" id="IPR013424">
    <property type="entry name" value="Ice-binding_C"/>
</dbReference>
<keyword evidence="1" id="KW-1133">Transmembrane helix</keyword>
<dbReference type="EMBL" id="CAAHFH010000001">
    <property type="protein sequence ID" value="VGO20423.1"/>
    <property type="molecule type" value="Genomic_DNA"/>
</dbReference>
<feature type="chain" id="PRO_5025577612" description="PEP-CTERM protein-sorting domain-containing protein" evidence="2">
    <location>
        <begin position="20"/>
        <end position="252"/>
    </location>
</feature>
<keyword evidence="2" id="KW-0732">Signal</keyword>
<evidence type="ECO:0000313" key="4">
    <source>
        <dbReference type="Proteomes" id="UP000346198"/>
    </source>
</evidence>
<dbReference type="AlphaFoldDB" id="A0A6C2UKL0"/>
<sequence>MKKWIITLTLIAGGFSAQAALIDSDMSAGSGNSTFTVDKADGVWHSGVRNSWAATNTVDGRTVLEGQDAGNRALWIAAVGDTSSTSTTLDIVITYKSTTDFNVSAWGIMGDLTGLGTTEIANANNIRYNPGSANFSSDWVGTGLTAVDLFDGDTKTDADGTAAFRPSVAFTLASAADWTTVTNTLNLVTQSGLTDLGDLTIFGMHIGLDGNTTIATDAIQLDHVTVIPEPATLGLITAFGGGILFVRRRFMM</sequence>
<name>A0A6C2UKL0_9BACT</name>
<evidence type="ECO:0000256" key="2">
    <source>
        <dbReference type="SAM" id="SignalP"/>
    </source>
</evidence>